<protein>
    <submittedName>
        <fullName evidence="2">Uncharacterized protein</fullName>
    </submittedName>
</protein>
<keyword evidence="1" id="KW-0472">Membrane</keyword>
<reference evidence="2 3" key="1">
    <citation type="journal article" date="2012" name="PLoS Pathog.">
        <title>Diverse lifestyles and strategies of plant pathogenesis encoded in the genomes of eighteen Dothideomycetes fungi.</title>
        <authorList>
            <person name="Ohm R.A."/>
            <person name="Feau N."/>
            <person name="Henrissat B."/>
            <person name="Schoch C.L."/>
            <person name="Horwitz B.A."/>
            <person name="Barry K.W."/>
            <person name="Condon B.J."/>
            <person name="Copeland A.C."/>
            <person name="Dhillon B."/>
            <person name="Glaser F."/>
            <person name="Hesse C.N."/>
            <person name="Kosti I."/>
            <person name="LaButti K."/>
            <person name="Lindquist E.A."/>
            <person name="Lucas S."/>
            <person name="Salamov A.A."/>
            <person name="Bradshaw R.E."/>
            <person name="Ciuffetti L."/>
            <person name="Hamelin R.C."/>
            <person name="Kema G.H.J."/>
            <person name="Lawrence C."/>
            <person name="Scott J.A."/>
            <person name="Spatafora J.W."/>
            <person name="Turgeon B.G."/>
            <person name="de Wit P.J.G.M."/>
            <person name="Zhong S."/>
            <person name="Goodwin S.B."/>
            <person name="Grigoriev I.V."/>
        </authorList>
    </citation>
    <scope>NUCLEOTIDE SEQUENCE [LARGE SCALE GENOMIC DNA]</scope>
    <source>
        <strain evidence="3">C5 / ATCC 48332 / race O</strain>
    </source>
</reference>
<accession>M2V1J1</accession>
<proteinExistence type="predicted"/>
<organism evidence="2 3">
    <name type="scientific">Cochliobolus heterostrophus (strain C5 / ATCC 48332 / race O)</name>
    <name type="common">Southern corn leaf blight fungus</name>
    <name type="synonym">Bipolaris maydis</name>
    <dbReference type="NCBI Taxonomy" id="701091"/>
    <lineage>
        <taxon>Eukaryota</taxon>
        <taxon>Fungi</taxon>
        <taxon>Dikarya</taxon>
        <taxon>Ascomycota</taxon>
        <taxon>Pezizomycotina</taxon>
        <taxon>Dothideomycetes</taxon>
        <taxon>Pleosporomycetidae</taxon>
        <taxon>Pleosporales</taxon>
        <taxon>Pleosporineae</taxon>
        <taxon>Pleosporaceae</taxon>
        <taxon>Bipolaris</taxon>
    </lineage>
</organism>
<keyword evidence="1" id="KW-1133">Transmembrane helix</keyword>
<keyword evidence="1" id="KW-0812">Transmembrane</keyword>
<dbReference type="AlphaFoldDB" id="M2V1J1"/>
<name>M2V1J1_COCH5</name>
<feature type="transmembrane region" description="Helical" evidence="1">
    <location>
        <begin position="6"/>
        <end position="27"/>
    </location>
</feature>
<dbReference type="Proteomes" id="UP000016936">
    <property type="component" value="Unassembled WGS sequence"/>
</dbReference>
<evidence type="ECO:0000313" key="2">
    <source>
        <dbReference type="EMBL" id="EMD93878.1"/>
    </source>
</evidence>
<keyword evidence="3" id="KW-1185">Reference proteome</keyword>
<evidence type="ECO:0000256" key="1">
    <source>
        <dbReference type="SAM" id="Phobius"/>
    </source>
</evidence>
<feature type="non-terminal residue" evidence="2">
    <location>
        <position position="65"/>
    </location>
</feature>
<gene>
    <name evidence="2" type="ORF">COCHEDRAFT_1020072</name>
</gene>
<dbReference type="EMBL" id="KB445572">
    <property type="protein sequence ID" value="EMD93878.1"/>
    <property type="molecule type" value="Genomic_DNA"/>
</dbReference>
<evidence type="ECO:0000313" key="3">
    <source>
        <dbReference type="Proteomes" id="UP000016936"/>
    </source>
</evidence>
<dbReference type="HOGENOM" id="CLU_2873749_0_0_1"/>
<reference evidence="3" key="2">
    <citation type="journal article" date="2013" name="PLoS Genet.">
        <title>Comparative genome structure, secondary metabolite, and effector coding capacity across Cochliobolus pathogens.</title>
        <authorList>
            <person name="Condon B.J."/>
            <person name="Leng Y."/>
            <person name="Wu D."/>
            <person name="Bushley K.E."/>
            <person name="Ohm R.A."/>
            <person name="Otillar R."/>
            <person name="Martin J."/>
            <person name="Schackwitz W."/>
            <person name="Grimwood J."/>
            <person name="MohdZainudin N."/>
            <person name="Xue C."/>
            <person name="Wang R."/>
            <person name="Manning V.A."/>
            <person name="Dhillon B."/>
            <person name="Tu Z.J."/>
            <person name="Steffenson B.J."/>
            <person name="Salamov A."/>
            <person name="Sun H."/>
            <person name="Lowry S."/>
            <person name="LaButti K."/>
            <person name="Han J."/>
            <person name="Copeland A."/>
            <person name="Lindquist E."/>
            <person name="Barry K."/>
            <person name="Schmutz J."/>
            <person name="Baker S.E."/>
            <person name="Ciuffetti L.M."/>
            <person name="Grigoriev I.V."/>
            <person name="Zhong S."/>
            <person name="Turgeon B.G."/>
        </authorList>
    </citation>
    <scope>NUCLEOTIDE SEQUENCE [LARGE SCALE GENOMIC DNA]</scope>
    <source>
        <strain evidence="3">C5 / ATCC 48332 / race O</strain>
    </source>
</reference>
<sequence length="65" mass="7445">MPTLLPLPPCLFVSLVLVLCWSYVFVLRPSDASPGCKWVFCEVKKGERKRRGQRKGYEMQTRVSG</sequence>